<keyword evidence="6 8" id="KW-0408">Iron</keyword>
<keyword evidence="4 8" id="KW-0479">Metal-binding</keyword>
<dbReference type="InterPro" id="IPR036396">
    <property type="entry name" value="Cyt_P450_sf"/>
</dbReference>
<dbReference type="PANTHER" id="PTHR24305:SF232">
    <property type="entry name" value="P450, PUTATIVE (EUROFUNG)-RELATED"/>
    <property type="match status" value="1"/>
</dbReference>
<dbReference type="SUPFAM" id="SSF69118">
    <property type="entry name" value="AhpD-like"/>
    <property type="match status" value="1"/>
</dbReference>
<feature type="binding site" description="axial binding residue" evidence="8">
    <location>
        <position position="1098"/>
    </location>
    <ligand>
        <name>heme</name>
        <dbReference type="ChEBI" id="CHEBI:30413"/>
    </ligand>
    <ligandPart>
        <name>Fe</name>
        <dbReference type="ChEBI" id="CHEBI:18248"/>
    </ligandPart>
</feature>
<dbReference type="CDD" id="cd08290">
    <property type="entry name" value="ETR"/>
    <property type="match status" value="1"/>
</dbReference>
<dbReference type="Gene3D" id="3.90.180.10">
    <property type="entry name" value="Medium-chain alcohol dehydrogenases, catalytic domain"/>
    <property type="match status" value="1"/>
</dbReference>
<dbReference type="Gene3D" id="1.10.630.10">
    <property type="entry name" value="Cytochrome P450"/>
    <property type="match status" value="1"/>
</dbReference>
<dbReference type="InterPro" id="IPR036291">
    <property type="entry name" value="NAD(P)-bd_dom_sf"/>
</dbReference>
<dbReference type="VEuPathDB" id="FungiDB:PABG_00428"/>
<dbReference type="PRINTS" id="PR00385">
    <property type="entry name" value="P450"/>
</dbReference>
<evidence type="ECO:0000256" key="7">
    <source>
        <dbReference type="ARBA" id="ARBA00023033"/>
    </source>
</evidence>
<dbReference type="GO" id="GO:0005506">
    <property type="term" value="F:iron ion binding"/>
    <property type="evidence" value="ECO:0007669"/>
    <property type="project" value="InterPro"/>
</dbReference>
<dbReference type="InterPro" id="IPR029032">
    <property type="entry name" value="AhpD-like"/>
</dbReference>
<dbReference type="InterPro" id="IPR013154">
    <property type="entry name" value="ADH-like_N"/>
</dbReference>
<dbReference type="SUPFAM" id="SSF48264">
    <property type="entry name" value="Cytochrome P450"/>
    <property type="match status" value="1"/>
</dbReference>
<evidence type="ECO:0000256" key="2">
    <source>
        <dbReference type="ARBA" id="ARBA00010617"/>
    </source>
</evidence>
<proteinExistence type="inferred from homology"/>
<reference evidence="10 11" key="1">
    <citation type="submission" date="2016-06" db="EMBL/GenBank/DDBJ databases">
        <authorList>
            <person name="Kjaerup R.B."/>
            <person name="Dalgaard T.S."/>
            <person name="Juul-Madsen H.R."/>
        </authorList>
    </citation>
    <scope>NUCLEOTIDE SEQUENCE [LARGE SCALE GENOMIC DNA]</scope>
    <source>
        <strain evidence="10 11">Pb300</strain>
    </source>
</reference>
<dbReference type="Pfam" id="PF08240">
    <property type="entry name" value="ADH_N"/>
    <property type="match status" value="1"/>
</dbReference>
<dbReference type="SUPFAM" id="SSF50129">
    <property type="entry name" value="GroES-like"/>
    <property type="match status" value="1"/>
</dbReference>
<dbReference type="PANTHER" id="PTHR24305">
    <property type="entry name" value="CYTOCHROME P450"/>
    <property type="match status" value="1"/>
</dbReference>
<dbReference type="FunFam" id="1.10.630.10:FF:000050">
    <property type="entry name" value="Cytochrome P450 monooxygenase"/>
    <property type="match status" value="1"/>
</dbReference>
<comment type="similarity">
    <text evidence="2">Belongs to the cytochrome P450 family.</text>
</comment>
<dbReference type="Pfam" id="PF00067">
    <property type="entry name" value="p450"/>
    <property type="match status" value="1"/>
</dbReference>
<feature type="domain" description="Enoyl reductase (ER)" evidence="9">
    <location>
        <begin position="13"/>
        <end position="332"/>
    </location>
</feature>
<keyword evidence="5" id="KW-0560">Oxidoreductase</keyword>
<comment type="caution">
    <text evidence="10">The sequence shown here is derived from an EMBL/GenBank/DDBJ whole genome shotgun (WGS) entry which is preliminary data.</text>
</comment>
<keyword evidence="7" id="KW-0503">Monooxygenase</keyword>
<dbReference type="VEuPathDB" id="FungiDB:PABG_00427"/>
<protein>
    <recommendedName>
        <fullName evidence="9">Enoyl reductase (ER) domain-containing protein</fullName>
    </recommendedName>
</protein>
<evidence type="ECO:0000256" key="1">
    <source>
        <dbReference type="ARBA" id="ARBA00001971"/>
    </source>
</evidence>
<name>A0A1D2JMX9_PARBR</name>
<evidence type="ECO:0000313" key="10">
    <source>
        <dbReference type="EMBL" id="ODH43624.1"/>
    </source>
</evidence>
<dbReference type="VEuPathDB" id="FungiDB:PADG_02837"/>
<dbReference type="InterPro" id="IPR050121">
    <property type="entry name" value="Cytochrome_P450_monoxygenase"/>
</dbReference>
<dbReference type="InterPro" id="IPR017972">
    <property type="entry name" value="Cyt_P450_CS"/>
</dbReference>
<dbReference type="GO" id="GO:0016705">
    <property type="term" value="F:oxidoreductase activity, acting on paired donors, with incorporation or reduction of molecular oxygen"/>
    <property type="evidence" value="ECO:0007669"/>
    <property type="project" value="InterPro"/>
</dbReference>
<dbReference type="EMBL" id="LZYO01000022">
    <property type="protein sequence ID" value="ODH43624.1"/>
    <property type="molecule type" value="Genomic_DNA"/>
</dbReference>
<evidence type="ECO:0000256" key="8">
    <source>
        <dbReference type="PIRSR" id="PIRSR602401-1"/>
    </source>
</evidence>
<dbReference type="PRINTS" id="PR00463">
    <property type="entry name" value="EP450I"/>
</dbReference>
<dbReference type="CDD" id="cd11060">
    <property type="entry name" value="CYP57A1-like"/>
    <property type="match status" value="1"/>
</dbReference>
<dbReference type="GO" id="GO:0004497">
    <property type="term" value="F:monooxygenase activity"/>
    <property type="evidence" value="ECO:0007669"/>
    <property type="project" value="UniProtKB-KW"/>
</dbReference>
<dbReference type="VEuPathDB" id="FungiDB:PADG_02838"/>
<dbReference type="GO" id="GO:0020037">
    <property type="term" value="F:heme binding"/>
    <property type="evidence" value="ECO:0007669"/>
    <property type="project" value="InterPro"/>
</dbReference>
<dbReference type="PROSITE" id="PS00086">
    <property type="entry name" value="CYTOCHROME_P450"/>
    <property type="match status" value="1"/>
</dbReference>
<keyword evidence="3 8" id="KW-0349">Heme</keyword>
<evidence type="ECO:0000256" key="5">
    <source>
        <dbReference type="ARBA" id="ARBA00023002"/>
    </source>
</evidence>
<dbReference type="Proteomes" id="UP000242814">
    <property type="component" value="Unassembled WGS sequence"/>
</dbReference>
<dbReference type="InterPro" id="IPR020843">
    <property type="entry name" value="ER"/>
</dbReference>
<dbReference type="SMART" id="SM00829">
    <property type="entry name" value="PKS_ER"/>
    <property type="match status" value="1"/>
</dbReference>
<sequence>MPLALTFAMPSPRAAEALLLEEYTALEPKSNEVVVEFLAAPVNPLDLVVLAGQYPIKPKFQVNGKYVGGFDGVGRVLARGGDVTSLAPGDLVIPNTLGLGTWRTHATFLANDLIAIPANSDVSFAAILKTSVLTAYFLLEDMRQLKPGDWIIQNAGQSTISQMVVQIAHLRGVKVISVIRDRAPEDIWDSEADIVLNESDLPDAQVLKDKRILLGLDSVFGQSAEKIASCLSSHGTFVNYGQLSGGGPTSCVKVPHRQFFWNRLSFRSFRGSEQAAMRSDSEMKDLYRWFVELYADGRVKMPKVNLVSWSGDQDSLAANIQEAITRQQNAAIGTKKSIFIYPSTTKLSLCKIPYVDPETAPSNVAAALKEMPMKRHIFYLLSHSPGIFPSIMGVYSAFFQKTTRTLPLLDWQLIVLRIASSLECQYEWDVNAPVARVHGMSEGVMEAVRACQKIILGEDKSNHTGVFSWRQLVILKFVDEQLATYTNEEDTITQLLHVLTYTELVEAIFVIGFYVMIARLIKAVGIDPDEDIVGLEDMIKAGYDVVSDDGLLSHPGLKDRPLVVFGSGAGSGTRGKINSSISLKGCVGGLDIYGPAVPLKINPSGGCKSLHLFLKTDQSTSYKRPDNIKYSDLCQYRVTRTTFAMASTMNFLPNIHFDHLQRYCLLVASFFLISCVWTKYRQGLRHIPGPFLASFSNLWKIHRILKKDMAWRNIEVHEKYGALVRIGPNHVSASDPEAVKTIYNFTNIFPKSAFFSIGEGLYEGKKLPTLFTTRSNEYHAQLKRASAKAFSMTVVSEFEPFVNAYIELFLKQVYNRSNNGKTTFDIGPWMQYFAFDVLGEVNFSRALGFLETGTDVDNNIAAIDQVLSYVSLIGQIPAAHKFLLGNPILPKIFPNFEKLNQVQEFAIAMIKERRQNPVARKDILARLIEIHDSDPSKLSFREIVAITTTNIIAGSDTTAITLRAVFYYLCKNASVYKRLQQEVDSAAEQCSLSKPATYNETTALPYLGAVINEAMRMHPATGFILERVVPEGGITLGGTFLPAGTIVGVNSWVIHHNKQVFGDDVNVFRPERWLEGDPAEIANRHRHMLAFGAGPRVCIGKHISLLEMWKVVVEFVRHFDFELEDTKADWKLQAGWFVKQEGLRMRFKKRV</sequence>
<evidence type="ECO:0000256" key="6">
    <source>
        <dbReference type="ARBA" id="ARBA00023004"/>
    </source>
</evidence>
<dbReference type="AlphaFoldDB" id="A0A1D2JMX9"/>
<evidence type="ECO:0000313" key="11">
    <source>
        <dbReference type="Proteomes" id="UP000242814"/>
    </source>
</evidence>
<evidence type="ECO:0000256" key="4">
    <source>
        <dbReference type="ARBA" id="ARBA00022723"/>
    </source>
</evidence>
<organism evidence="10 11">
    <name type="scientific">Paracoccidioides brasiliensis</name>
    <dbReference type="NCBI Taxonomy" id="121759"/>
    <lineage>
        <taxon>Eukaryota</taxon>
        <taxon>Fungi</taxon>
        <taxon>Dikarya</taxon>
        <taxon>Ascomycota</taxon>
        <taxon>Pezizomycotina</taxon>
        <taxon>Eurotiomycetes</taxon>
        <taxon>Eurotiomycetidae</taxon>
        <taxon>Onygenales</taxon>
        <taxon>Ajellomycetaceae</taxon>
        <taxon>Paracoccidioides</taxon>
    </lineage>
</organism>
<dbReference type="InterPro" id="IPR011032">
    <property type="entry name" value="GroES-like_sf"/>
</dbReference>
<comment type="cofactor">
    <cofactor evidence="1 8">
        <name>heme</name>
        <dbReference type="ChEBI" id="CHEBI:30413"/>
    </cofactor>
</comment>
<dbReference type="InterPro" id="IPR002401">
    <property type="entry name" value="Cyt_P450_E_grp-I"/>
</dbReference>
<dbReference type="Gene3D" id="3.40.50.720">
    <property type="entry name" value="NAD(P)-binding Rossmann-like Domain"/>
    <property type="match status" value="1"/>
</dbReference>
<accession>A0A1D2JMX9</accession>
<evidence type="ECO:0000256" key="3">
    <source>
        <dbReference type="ARBA" id="ARBA00022617"/>
    </source>
</evidence>
<dbReference type="Gene3D" id="1.20.1290.10">
    <property type="entry name" value="AhpD-like"/>
    <property type="match status" value="1"/>
</dbReference>
<gene>
    <name evidence="10" type="ORF">ACO22_00968</name>
</gene>
<dbReference type="SUPFAM" id="SSF51735">
    <property type="entry name" value="NAD(P)-binding Rossmann-fold domains"/>
    <property type="match status" value="1"/>
</dbReference>
<evidence type="ECO:0000259" key="9">
    <source>
        <dbReference type="SMART" id="SM00829"/>
    </source>
</evidence>
<dbReference type="InterPro" id="IPR001128">
    <property type="entry name" value="Cyt_P450"/>
</dbReference>